<keyword evidence="3" id="KW-1185">Reference proteome</keyword>
<sequence>MKETLRTHGPAVQAEQLVDIYQARANDRSPWMAISDQVMGGESSGGIRQDCRVGSACTCLTGRTSLENNGGFLQMKLEIEPGEPLAEYAGLFIELCGPAHDYNLNVKTTQLDKPWQSFRCTLPIAPQWTRFVVPYTELSAHRTDAEFDPATMRSVAVIAIGEAFDVDVCVRRFGFYR</sequence>
<dbReference type="SUPFAM" id="SSF49785">
    <property type="entry name" value="Galactose-binding domain-like"/>
    <property type="match status" value="1"/>
</dbReference>
<name>A0ABX9XHW7_9PSED</name>
<gene>
    <name evidence="2" type="ORF">EF096_10055</name>
</gene>
<accession>A0ABX9XHW7</accession>
<evidence type="ECO:0000259" key="1">
    <source>
        <dbReference type="Pfam" id="PF08547"/>
    </source>
</evidence>
<dbReference type="RefSeq" id="WP_123889486.1">
    <property type="nucleotide sequence ID" value="NZ_JBPYCX010000012.1"/>
</dbReference>
<dbReference type="InterPro" id="IPR013857">
    <property type="entry name" value="NADH-UbQ_OxRdtase-assoc_prot30"/>
</dbReference>
<proteinExistence type="predicted"/>
<dbReference type="EMBL" id="RKKU01000010">
    <property type="protein sequence ID" value="ROZ84730.1"/>
    <property type="molecule type" value="Genomic_DNA"/>
</dbReference>
<dbReference type="Proteomes" id="UP000275199">
    <property type="component" value="Unassembled WGS sequence"/>
</dbReference>
<dbReference type="InterPro" id="IPR008979">
    <property type="entry name" value="Galactose-bd-like_sf"/>
</dbReference>
<feature type="domain" description="NADH:ubiquinone oxidoreductase intermediate-associated protein 30" evidence="1">
    <location>
        <begin position="26"/>
        <end position="147"/>
    </location>
</feature>
<comment type="caution">
    <text evidence="2">The sequence shown here is derived from an EMBL/GenBank/DDBJ whole genome shotgun (WGS) entry which is preliminary data.</text>
</comment>
<dbReference type="Pfam" id="PF08547">
    <property type="entry name" value="CIA30"/>
    <property type="match status" value="1"/>
</dbReference>
<reference evidence="2 3" key="1">
    <citation type="submission" date="2018-11" db="EMBL/GenBank/DDBJ databases">
        <authorList>
            <person name="Jang G.I."/>
            <person name="Hwang C.Y."/>
        </authorList>
    </citation>
    <scope>NUCLEOTIDE SEQUENCE [LARGE SCALE GENOMIC DNA]</scope>
    <source>
        <strain evidence="2 3">SSM26</strain>
    </source>
</reference>
<organism evidence="2 3">
    <name type="scientific">Pseudomonas neustonica</name>
    <dbReference type="NCBI Taxonomy" id="2487346"/>
    <lineage>
        <taxon>Bacteria</taxon>
        <taxon>Pseudomonadati</taxon>
        <taxon>Pseudomonadota</taxon>
        <taxon>Gammaproteobacteria</taxon>
        <taxon>Pseudomonadales</taxon>
        <taxon>Pseudomonadaceae</taxon>
        <taxon>Pseudomonas</taxon>
    </lineage>
</organism>
<evidence type="ECO:0000313" key="2">
    <source>
        <dbReference type="EMBL" id="ROZ84730.1"/>
    </source>
</evidence>
<evidence type="ECO:0000313" key="3">
    <source>
        <dbReference type="Proteomes" id="UP000275199"/>
    </source>
</evidence>
<protein>
    <recommendedName>
        <fullName evidence="1">NADH:ubiquinone oxidoreductase intermediate-associated protein 30 domain-containing protein</fullName>
    </recommendedName>
</protein>